<protein>
    <recommendedName>
        <fullName evidence="4">Transmembrane protein</fullName>
    </recommendedName>
</protein>
<dbReference type="eggNOG" id="ENOG5033F0U">
    <property type="taxonomic scope" value="Bacteria"/>
</dbReference>
<evidence type="ECO:0000313" key="2">
    <source>
        <dbReference type="EMBL" id="CCE97163.1"/>
    </source>
</evidence>
<proteinExistence type="predicted"/>
<evidence type="ECO:0000256" key="1">
    <source>
        <dbReference type="SAM" id="Phobius"/>
    </source>
</evidence>
<name>G9AB72_SINF1</name>
<evidence type="ECO:0000313" key="3">
    <source>
        <dbReference type="Proteomes" id="UP000007735"/>
    </source>
</evidence>
<dbReference type="PATRIC" id="fig|380.5.peg.2838"/>
<reference evidence="2 3" key="1">
    <citation type="journal article" date="2012" name="J. Bacteriol.">
        <title>Genome sequence of the soybean symbiont Sinorhizobium fredii HH103.</title>
        <authorList>
            <person name="Weidner S."/>
            <person name="Becker A."/>
            <person name="Bonilla I."/>
            <person name="Jaenicke S."/>
            <person name="Lloret J."/>
            <person name="Margaret I."/>
            <person name="Puhler A."/>
            <person name="Ruiz-Sainz J.E."/>
            <person name="Schneiker-Bekel S."/>
            <person name="Szczepanowski R."/>
            <person name="Vinardell J.M."/>
            <person name="Zehner S."/>
            <person name="Gottfert M."/>
        </authorList>
    </citation>
    <scope>NUCLEOTIDE SEQUENCE [LARGE SCALE GENOMIC DNA]</scope>
    <source>
        <strain evidence="2 3">HH103</strain>
    </source>
</reference>
<evidence type="ECO:0008006" key="4">
    <source>
        <dbReference type="Google" id="ProtNLM"/>
    </source>
</evidence>
<dbReference type="EMBL" id="HE616890">
    <property type="protein sequence ID" value="CCE97163.1"/>
    <property type="molecule type" value="Genomic_DNA"/>
</dbReference>
<gene>
    <name evidence="2" type="ordered locus">SFHH103_02668</name>
</gene>
<keyword evidence="1" id="KW-0472">Membrane</keyword>
<dbReference type="AlphaFoldDB" id="G9AB72"/>
<sequence>MRSKRVWAVLAGAFLFICGVLVMTWEALGRRRLSGPPHPFDNDPQTLEPGHQGLRFLGLTRNWHAAALMALGAILLLFGAIRYAW</sequence>
<keyword evidence="1" id="KW-1133">Transmembrane helix</keyword>
<dbReference type="STRING" id="1117943.SFHH103_02668"/>
<organism evidence="2 3">
    <name type="scientific">Sinorhizobium fredii (strain HH103)</name>
    <dbReference type="NCBI Taxonomy" id="1117943"/>
    <lineage>
        <taxon>Bacteria</taxon>
        <taxon>Pseudomonadati</taxon>
        <taxon>Pseudomonadota</taxon>
        <taxon>Alphaproteobacteria</taxon>
        <taxon>Hyphomicrobiales</taxon>
        <taxon>Rhizobiaceae</taxon>
        <taxon>Sinorhizobium/Ensifer group</taxon>
        <taxon>Sinorhizobium</taxon>
    </lineage>
</organism>
<feature type="transmembrane region" description="Helical" evidence="1">
    <location>
        <begin position="63"/>
        <end position="84"/>
    </location>
</feature>
<dbReference type="KEGG" id="sfh:SFHH103_02668"/>
<dbReference type="Proteomes" id="UP000007735">
    <property type="component" value="Chromosome"/>
</dbReference>
<dbReference type="HOGENOM" id="CLU_191302_0_0_5"/>
<keyword evidence="1" id="KW-0812">Transmembrane</keyword>
<accession>G9AB72</accession>